<comment type="caution">
    <text evidence="11">The sequence shown here is derived from an EMBL/GenBank/DDBJ whole genome shotgun (WGS) entry which is preliminary data.</text>
</comment>
<evidence type="ECO:0000256" key="5">
    <source>
        <dbReference type="ARBA" id="ARBA00022946"/>
    </source>
</evidence>
<dbReference type="PANTHER" id="PTHR28087:SF1">
    <property type="entry name" value="ATPASE SYNTHESIS PROTEIN 25, MITOCHONDRIAL"/>
    <property type="match status" value="1"/>
</dbReference>
<feature type="compositionally biased region" description="Low complexity" evidence="9">
    <location>
        <begin position="313"/>
        <end position="325"/>
    </location>
</feature>
<keyword evidence="7 8" id="KW-0472">Membrane</keyword>
<organism evidence="11 12">
    <name type="scientific">Orbilia ellipsospora</name>
    <dbReference type="NCBI Taxonomy" id="2528407"/>
    <lineage>
        <taxon>Eukaryota</taxon>
        <taxon>Fungi</taxon>
        <taxon>Dikarya</taxon>
        <taxon>Ascomycota</taxon>
        <taxon>Pezizomycotina</taxon>
        <taxon>Orbiliomycetes</taxon>
        <taxon>Orbiliales</taxon>
        <taxon>Orbiliaceae</taxon>
        <taxon>Orbilia</taxon>
    </lineage>
</organism>
<feature type="chain" id="PRO_5043328822" description="ATPase synthesis protein 25" evidence="10">
    <location>
        <begin position="29"/>
        <end position="1198"/>
    </location>
</feature>
<dbReference type="Pfam" id="PF02410">
    <property type="entry name" value="RsfS"/>
    <property type="match status" value="1"/>
</dbReference>
<proteinExistence type="inferred from homology"/>
<sequence>MASRQLSLPKWCPSCSLALLRAFASACGTPLSPPTRRIGRSGYQAINLLQSRAGYASTSRRQLTPGVQRSRLRRRRPARNLNATADPSKRQGISRESLFNSTNTESNTRPVQASYLREMFESIDGSYIKKKDVHTELDPGMFDAVDKLQHPVIQQVMSDLDARGDIGSPLRWEKVTTKQVVEDLDRRIEVMRKKRIERMEKEKEEEKPMASQRDTSSAAVASVPNQDITTNVDVDKTGDVFGPTEIAELRIEGSPSRKLSPAPKAPATHSYSKITTENFNQEEVLEKFGITGYLAYDSHKVKTTKKTKESTEETSISMEQQSSSEAKGIISESEENTTKEFVDENELAEQSSESNEFRSLQEDQETLIQDIERLLENIDNLEEVIGEEKLLSLREEAELLVEEAEDLYRELLTEDLEGFKDLSTNPAIEPQIENDEQDIEFKVTETSTPKETSDGGTPWYLQAPMEPAPRRFVSPLIEQMPELPPNPPEHFEALMNYLLKDLSLSKLKVMDLRGIEPPPALGPNVLMILATARSERHMNIAADKCARYMRGILTGAKIFADGLMGRGEMKLRERRERRKGKRRTADDEEALRVGWICINSGQGIVVQVMTGWKREELNLEALWSRKINTSMKRKLREKLTAEGRDTEEIKRIVASKIPDVLDEAPEYDAREDRIEAKKIEKRIMAEEMQLPPPDSSQVGLEEYQDVFEAVEMHSKSRKKEEGRRYIDIPAVKPRRLSKREKERQLDGITFSTRRAFSTSTRHYGRVSEEGKSPLSAPASFPLKLEDTDPELEKFVRKGDYKTVTKWLTRPRKDTEATLVLLAHLNHLVLTQPEIARKTLLSENPDQRYLTPFFISFNSSLPETPKPSHNHIQTLLQITAHKIAPLVYPVRAFASAPSKILLSGQQVPLITYHSVLRAIATSESIRGDHPKTMNFWTNRTSDTLALMTLYVLRKMDASGIEVGHDPEAFESLWLAMSPRDTVDYISTLGDVSLRSPARDEDKPFSRAIDHRMELYKEFHMQWYDPFKFIPKECDYFQGPPIEEDVLERFLHKSLAYPPERPNNRYADLPSYLVTIFVTFARAGNWRALKGMWRWLPMTGVRRPKRLYALILELLAREGEVRLIIEMMRYLLTDYEREYAGGKDEVVDGVAEGILGCVRFIEGSVPGTGAEFGRWKRRCDRFLNGGMSSGQGDRDYSYVI</sequence>
<dbReference type="PANTHER" id="PTHR28087">
    <property type="entry name" value="ATPASE SYNTHESIS PROTEIN 25, MITOCHONDRIAL"/>
    <property type="match status" value="1"/>
</dbReference>
<comment type="subcellular location">
    <subcellularLocation>
        <location evidence="2 8">Mitochondrion inner membrane</location>
        <topology evidence="2 8">Peripheral membrane protein</topology>
        <orientation evidence="2 8">Matrix side</orientation>
    </subcellularLocation>
</comment>
<keyword evidence="10" id="KW-0732">Signal</keyword>
<keyword evidence="12" id="KW-1185">Reference proteome</keyword>
<evidence type="ECO:0000256" key="3">
    <source>
        <dbReference type="ARBA" id="ARBA00010787"/>
    </source>
</evidence>
<evidence type="ECO:0000256" key="2">
    <source>
        <dbReference type="ARBA" id="ARBA00004443"/>
    </source>
</evidence>
<evidence type="ECO:0000256" key="10">
    <source>
        <dbReference type="SAM" id="SignalP"/>
    </source>
</evidence>
<feature type="region of interest" description="Disordered" evidence="9">
    <location>
        <begin position="251"/>
        <end position="274"/>
    </location>
</feature>
<evidence type="ECO:0000313" key="11">
    <source>
        <dbReference type="EMBL" id="KAK6544654.1"/>
    </source>
</evidence>
<gene>
    <name evidence="11" type="primary">ATP25_1</name>
    <name evidence="11" type="ORF">TWF694_001343</name>
</gene>
<feature type="compositionally biased region" description="Polar residues" evidence="9">
    <location>
        <begin position="97"/>
        <end position="110"/>
    </location>
</feature>
<evidence type="ECO:0000256" key="1">
    <source>
        <dbReference type="ARBA" id="ARBA00003470"/>
    </source>
</evidence>
<dbReference type="AlphaFoldDB" id="A0AAV9XRQ5"/>
<evidence type="ECO:0000256" key="7">
    <source>
        <dbReference type="ARBA" id="ARBA00023136"/>
    </source>
</evidence>
<keyword evidence="5 8" id="KW-0809">Transit peptide</keyword>
<dbReference type="InterPro" id="IPR043519">
    <property type="entry name" value="NT_sf"/>
</dbReference>
<feature type="region of interest" description="Disordered" evidence="9">
    <location>
        <begin position="56"/>
        <end position="110"/>
    </location>
</feature>
<dbReference type="Gene3D" id="3.30.460.10">
    <property type="entry name" value="Beta Polymerase, domain 2"/>
    <property type="match status" value="1"/>
</dbReference>
<dbReference type="GO" id="GO:0140053">
    <property type="term" value="P:mitochondrial gene expression"/>
    <property type="evidence" value="ECO:0007669"/>
    <property type="project" value="UniProtKB-UniRule"/>
</dbReference>
<accession>A0AAV9XRQ5</accession>
<evidence type="ECO:0000256" key="4">
    <source>
        <dbReference type="ARBA" id="ARBA00022792"/>
    </source>
</evidence>
<evidence type="ECO:0000256" key="8">
    <source>
        <dbReference type="RuleBase" id="RU367062"/>
    </source>
</evidence>
<dbReference type="EMBL" id="JAVHJO010000001">
    <property type="protein sequence ID" value="KAK6544654.1"/>
    <property type="molecule type" value="Genomic_DNA"/>
</dbReference>
<dbReference type="GO" id="GO:0048255">
    <property type="term" value="P:mRNA stabilization"/>
    <property type="evidence" value="ECO:0007669"/>
    <property type="project" value="TreeGrafter"/>
</dbReference>
<feature type="compositionally biased region" description="Polar residues" evidence="9">
    <location>
        <begin position="212"/>
        <end position="225"/>
    </location>
</feature>
<feature type="region of interest" description="Disordered" evidence="9">
    <location>
        <begin position="759"/>
        <end position="781"/>
    </location>
</feature>
<dbReference type="Proteomes" id="UP001365542">
    <property type="component" value="Unassembled WGS sequence"/>
</dbReference>
<comment type="similarity">
    <text evidence="3 8">Belongs to the ATP25 family.</text>
</comment>
<evidence type="ECO:0000256" key="9">
    <source>
        <dbReference type="SAM" id="MobiDB-lite"/>
    </source>
</evidence>
<comment type="function">
    <text evidence="1">Probable mitochondrial mRNA stabilization factor.</text>
</comment>
<feature type="region of interest" description="Disordered" evidence="9">
    <location>
        <begin position="301"/>
        <end position="361"/>
    </location>
</feature>
<protein>
    <recommendedName>
        <fullName evidence="8">ATPase synthesis protein 25</fullName>
    </recommendedName>
</protein>
<feature type="compositionally biased region" description="Basic and acidic residues" evidence="9">
    <location>
        <begin position="199"/>
        <end position="208"/>
    </location>
</feature>
<evidence type="ECO:0000313" key="12">
    <source>
        <dbReference type="Proteomes" id="UP001365542"/>
    </source>
</evidence>
<reference evidence="11 12" key="1">
    <citation type="submission" date="2019-10" db="EMBL/GenBank/DDBJ databases">
        <authorList>
            <person name="Palmer J.M."/>
        </authorList>
    </citation>
    <scope>NUCLEOTIDE SEQUENCE [LARGE SCALE GENOMIC DNA]</scope>
    <source>
        <strain evidence="11 12">TWF694</strain>
    </source>
</reference>
<keyword evidence="6 8" id="KW-0496">Mitochondrion</keyword>
<keyword evidence="4 8" id="KW-0999">Mitochondrion inner membrane</keyword>
<comment type="function">
    <text evidence="8">Mitochondrial mRNA stabilization factor.</text>
</comment>
<feature type="region of interest" description="Disordered" evidence="9">
    <location>
        <begin position="199"/>
        <end position="225"/>
    </location>
</feature>
<evidence type="ECO:0000256" key="6">
    <source>
        <dbReference type="ARBA" id="ARBA00023128"/>
    </source>
</evidence>
<feature type="signal peptide" evidence="10">
    <location>
        <begin position="1"/>
        <end position="28"/>
    </location>
</feature>
<feature type="compositionally biased region" description="Polar residues" evidence="9">
    <location>
        <begin position="56"/>
        <end position="67"/>
    </location>
</feature>
<dbReference type="InterPro" id="IPR040152">
    <property type="entry name" value="Atp25"/>
</dbReference>
<dbReference type="GO" id="GO:0005743">
    <property type="term" value="C:mitochondrial inner membrane"/>
    <property type="evidence" value="ECO:0007669"/>
    <property type="project" value="UniProtKB-SubCell"/>
</dbReference>
<name>A0AAV9XRQ5_9PEZI</name>
<dbReference type="SUPFAM" id="SSF81301">
    <property type="entry name" value="Nucleotidyltransferase"/>
    <property type="match status" value="1"/>
</dbReference>